<keyword evidence="1" id="KW-0812">Transmembrane</keyword>
<evidence type="ECO:0000313" key="3">
    <source>
        <dbReference type="EMBL" id="RZU44924.1"/>
    </source>
</evidence>
<reference evidence="3 4" key="1">
    <citation type="submission" date="2019-02" db="EMBL/GenBank/DDBJ databases">
        <title>Genomic Encyclopedia of Type Strains, Phase IV (KMG-IV): sequencing the most valuable type-strain genomes for metagenomic binning, comparative biology and taxonomic classification.</title>
        <authorList>
            <person name="Goeker M."/>
        </authorList>
    </citation>
    <scope>NUCLEOTIDE SEQUENCE [LARGE SCALE GENOMIC DNA]</scope>
    <source>
        <strain evidence="3 4">DSM 105135</strain>
    </source>
</reference>
<accession>A0A4Q7Z4L7</accession>
<dbReference type="RefSeq" id="WP_130412777.1">
    <property type="nucleotide sequence ID" value="NZ_SHKX01000012.1"/>
</dbReference>
<dbReference type="Pfam" id="PF13116">
    <property type="entry name" value="YhdP"/>
    <property type="match status" value="1"/>
</dbReference>
<dbReference type="InterPro" id="IPR011836">
    <property type="entry name" value="YhdP"/>
</dbReference>
<comment type="caution">
    <text evidence="3">The sequence shown here is derived from an EMBL/GenBank/DDBJ whole genome shotgun (WGS) entry which is preliminary data.</text>
</comment>
<keyword evidence="4" id="KW-1185">Reference proteome</keyword>
<gene>
    <name evidence="3" type="ORF">EV700_1727</name>
</gene>
<name>A0A4Q7Z4L7_9GAMM</name>
<keyword evidence="1" id="KW-0472">Membrane</keyword>
<dbReference type="OrthoDB" id="9762238at2"/>
<evidence type="ECO:0000259" key="2">
    <source>
        <dbReference type="Pfam" id="PF13116"/>
    </source>
</evidence>
<dbReference type="InterPro" id="IPR025263">
    <property type="entry name" value="YhdP_central"/>
</dbReference>
<evidence type="ECO:0000313" key="4">
    <source>
        <dbReference type="Proteomes" id="UP000292423"/>
    </source>
</evidence>
<dbReference type="EMBL" id="SHKX01000012">
    <property type="protein sequence ID" value="RZU44924.1"/>
    <property type="molecule type" value="Genomic_DNA"/>
</dbReference>
<proteinExistence type="predicted"/>
<dbReference type="NCBIfam" id="TIGR02099">
    <property type="entry name" value="YhdP family protein"/>
    <property type="match status" value="1"/>
</dbReference>
<evidence type="ECO:0000256" key="1">
    <source>
        <dbReference type="SAM" id="Phobius"/>
    </source>
</evidence>
<organism evidence="3 4">
    <name type="scientific">Fluviicoccus keumensis</name>
    <dbReference type="NCBI Taxonomy" id="1435465"/>
    <lineage>
        <taxon>Bacteria</taxon>
        <taxon>Pseudomonadati</taxon>
        <taxon>Pseudomonadota</taxon>
        <taxon>Gammaproteobacteria</taxon>
        <taxon>Moraxellales</taxon>
        <taxon>Moraxellaceae</taxon>
        <taxon>Fluviicoccus</taxon>
    </lineage>
</organism>
<feature type="domain" description="YhdP central" evidence="2">
    <location>
        <begin position="21"/>
        <end position="1260"/>
    </location>
</feature>
<dbReference type="PANTHER" id="PTHR38690">
    <property type="entry name" value="PROTEASE-RELATED"/>
    <property type="match status" value="1"/>
</dbReference>
<dbReference type="Proteomes" id="UP000292423">
    <property type="component" value="Unassembled WGS sequence"/>
</dbReference>
<sequence>MPVKFLKLHWPRIQTLIRWGVSLSLVGLGIFLVAYVFLDQLFTRIDQYRPQVEARLSAVISAPVRIRKIEAEWRGLKPEFRVIGLQLRDPAHPDRILLDIPRLGFQPSLRQTLRQWSPRLNVRVDGLNLHITQQRDGAWRIEELASLPPGSDESRRQAIRWVLAQGEWRLTRSVLSITPAAKPSLVLADLDITNRNGPERHALRLSADLGLGKPLRILADLKSGDVLNLRQWGGAAYIAVPRGDWSSWAPVIPQAELTRLDGGGEAWLDLADGRPVSAYLRVQLVDIQSTGRGTPVTVAGLAADASFRRLATGWEASISPHQGVINGQSFPIKTLIVQQLTDGYRVVGQALHMQGAAALAAVLPVPDEIRRISAELQPSGYLTAFSADMQHDNDHWNLRGFKADIRQLSWLATPHLPGAQGVNGWVSWQNGQGSAGIRMQDARLDLRQVFREPVHVNSLQGHFRFRQGADAWLVQSDTLSLSTPDASGEALLSVWIPRAAPDQARMQLLAGIHDGRVDSTWRYVPWPSAGDDTLAWLKSSLKGGRLKQGDFMYEGPLIDGPGREPSLMQMRFQLEDATLAYAPGWPEIRKLQAEVTINNRHLQVKAHQGQIYESLASNVVADIPELRNPVLHIDADLDSTGEDIFRLFRESPLRSEVGRMSDLLEVKGEIGGHLSMSMPLADMSGTRVAVDADLPGNPILLKEAGPFDLWLSGQVRYETGKGLTSRPLNGFFLGQPLNVQFRSVLDEGNVVAVQIQGDGSLTPASIRPWMGNLVAHMRGSTRFKAFLSVPVADDPVHLSLDADLAGLYMDLPEPFAKQAESRPLHFEVQLDGEENLAMLRLENRLQSLFAIKAGKVSRMIVQLGDGRLGELPPQGLWVRGNLDKLDLDSWLPWLRPQTGRRETGQGSLPELESFTLAVADLSAGGYRLPHARLGAEPQDSSAGGGWRVQIESDRIAGEAKIPEVAGLPVSVTLYRLSLPLDVVGHGTRSAPGADWSIPAINLDVRNLSYSAWPGLGAGTLNMMLRPTQEGLRLDNLLLKHGAFSFAGKMDWQYRSRHSTSVRGTIKTADIAKLFTAFEYPAVVNSESGEAAIALSWPDDPSQLQLRRLGGDVDVHLRRGRLLKLNRTVSLTRLFGVLDTDNIKRRLQLDFSDITQRGMAFDDLTIAASFADGSLKDELHLQSPSMTVHGGGTVDLTTTKLDQRIQIAVPLASAVPIAAALVAGPVIGGALVAAESVLDDSLRKMTAFNYQVQGNWDNPVIERIRKPLLTPWRLPGRKENRVIKKP</sequence>
<protein>
    <submittedName>
        <fullName evidence="3">Uncharacterized protein (TIGR02099 family)</fullName>
    </submittedName>
</protein>
<dbReference type="PANTHER" id="PTHR38690:SF1">
    <property type="entry name" value="PROTEASE"/>
    <property type="match status" value="1"/>
</dbReference>
<feature type="transmembrane region" description="Helical" evidence="1">
    <location>
        <begin position="16"/>
        <end position="38"/>
    </location>
</feature>
<keyword evidence="1" id="KW-1133">Transmembrane helix</keyword>